<keyword evidence="5" id="KW-0675">Receptor</keyword>
<organism evidence="10 11">
    <name type="scientific">Hemibagrus guttatus</name>
    <dbReference type="NCBI Taxonomy" id="175788"/>
    <lineage>
        <taxon>Eukaryota</taxon>
        <taxon>Metazoa</taxon>
        <taxon>Chordata</taxon>
        <taxon>Craniata</taxon>
        <taxon>Vertebrata</taxon>
        <taxon>Euteleostomi</taxon>
        <taxon>Actinopterygii</taxon>
        <taxon>Neopterygii</taxon>
        <taxon>Teleostei</taxon>
        <taxon>Ostariophysi</taxon>
        <taxon>Siluriformes</taxon>
        <taxon>Bagridae</taxon>
        <taxon>Hemibagrus</taxon>
    </lineage>
</organism>
<dbReference type="InterPro" id="IPR036179">
    <property type="entry name" value="Ig-like_dom_sf"/>
</dbReference>
<evidence type="ECO:0000256" key="3">
    <source>
        <dbReference type="ARBA" id="ARBA00022989"/>
    </source>
</evidence>
<evidence type="ECO:0000256" key="2">
    <source>
        <dbReference type="ARBA" id="ARBA00022692"/>
    </source>
</evidence>
<keyword evidence="4 7" id="KW-0472">Membrane</keyword>
<dbReference type="InterPro" id="IPR051117">
    <property type="entry name" value="TRG_var/const_region"/>
</dbReference>
<evidence type="ECO:0000313" key="11">
    <source>
        <dbReference type="Proteomes" id="UP001274896"/>
    </source>
</evidence>
<evidence type="ECO:0000259" key="9">
    <source>
        <dbReference type="PROSITE" id="PS50835"/>
    </source>
</evidence>
<evidence type="ECO:0000313" key="10">
    <source>
        <dbReference type="EMBL" id="KAK3546146.1"/>
    </source>
</evidence>
<sequence>MFIAIYAVLFSLTTEAVLGVRLEQKDLSLTKEKGKTIHISCEVTGLNTDYVHWYQKKDGEEALKRILFGPALYLVAGVWALAGNLGLPHEAVLGVSLEQIDLSMTKDERKSVYISCKVTELSSGNYVHWYQKKDGEALTRILYVKSGSSPVHDANYKDAKEFSVRMQADNYDLKIANLKKSHSAVYYCASWAGSHSDNKYSQKLEIHRHRDGLRPRISNLVISAHVFITECHTVGEKVFGSGTRLYVTEKKKKSPTVSVFPVSKEANGTHVLLCHAKDMFPELVKFIWQDKNGGIVKSSEGGDELLEQSGDQEGGKTSMLIVDKSKVTSYRYTCIVRHENGEERAVIENGFFGLSRRLYLFSVTYVILLVKNVMYFCTVLVLLYKRNSTSMEVLRGKAR</sequence>
<dbReference type="AlphaFoldDB" id="A0AAE0R787"/>
<comment type="caution">
    <text evidence="10">The sequence shown here is derived from an EMBL/GenBank/DDBJ whole genome shotgun (WGS) entry which is preliminary data.</text>
</comment>
<gene>
    <name evidence="10" type="ORF">QTP70_024472</name>
</gene>
<feature type="signal peptide" evidence="8">
    <location>
        <begin position="1"/>
        <end position="19"/>
    </location>
</feature>
<feature type="chain" id="PRO_5042272933" description="Ig-like domain-containing protein" evidence="8">
    <location>
        <begin position="20"/>
        <end position="399"/>
    </location>
</feature>
<dbReference type="SMART" id="SM00406">
    <property type="entry name" value="IGv"/>
    <property type="match status" value="1"/>
</dbReference>
<dbReference type="InterPro" id="IPR007110">
    <property type="entry name" value="Ig-like_dom"/>
</dbReference>
<evidence type="ECO:0000256" key="7">
    <source>
        <dbReference type="SAM" id="Phobius"/>
    </source>
</evidence>
<evidence type="ECO:0000256" key="4">
    <source>
        <dbReference type="ARBA" id="ARBA00023136"/>
    </source>
</evidence>
<protein>
    <recommendedName>
        <fullName evidence="9">Ig-like domain-containing protein</fullName>
    </recommendedName>
</protein>
<evidence type="ECO:0000256" key="6">
    <source>
        <dbReference type="ARBA" id="ARBA00023319"/>
    </source>
</evidence>
<dbReference type="SMART" id="SM00409">
    <property type="entry name" value="IG"/>
    <property type="match status" value="1"/>
</dbReference>
<evidence type="ECO:0000256" key="1">
    <source>
        <dbReference type="ARBA" id="ARBA00004370"/>
    </source>
</evidence>
<dbReference type="InterPro" id="IPR003597">
    <property type="entry name" value="Ig_C1-set"/>
</dbReference>
<keyword evidence="3 7" id="KW-1133">Transmembrane helix</keyword>
<dbReference type="SUPFAM" id="SSF48726">
    <property type="entry name" value="Immunoglobulin"/>
    <property type="match status" value="3"/>
</dbReference>
<feature type="domain" description="Ig-like" evidence="9">
    <location>
        <begin position="255"/>
        <end position="348"/>
    </location>
</feature>
<evidence type="ECO:0000256" key="8">
    <source>
        <dbReference type="SAM" id="SignalP"/>
    </source>
</evidence>
<accession>A0AAE0R787</accession>
<dbReference type="Pfam" id="PF07686">
    <property type="entry name" value="V-set"/>
    <property type="match status" value="1"/>
</dbReference>
<comment type="subcellular location">
    <subcellularLocation>
        <location evidence="1">Membrane</location>
    </subcellularLocation>
</comment>
<reference evidence="10" key="1">
    <citation type="submission" date="2023-06" db="EMBL/GenBank/DDBJ databases">
        <title>Male Hemibagrus guttatus genome.</title>
        <authorList>
            <person name="Bian C."/>
        </authorList>
    </citation>
    <scope>NUCLEOTIDE SEQUENCE</scope>
    <source>
        <strain evidence="10">Male_cb2023</strain>
        <tissue evidence="10">Muscle</tissue>
    </source>
</reference>
<keyword evidence="11" id="KW-1185">Reference proteome</keyword>
<feature type="domain" description="Ig-like" evidence="9">
    <location>
        <begin position="88"/>
        <end position="205"/>
    </location>
</feature>
<dbReference type="Pfam" id="PF07654">
    <property type="entry name" value="C1-set"/>
    <property type="match status" value="1"/>
</dbReference>
<dbReference type="EMBL" id="JAUCMX010000005">
    <property type="protein sequence ID" value="KAK3546146.1"/>
    <property type="molecule type" value="Genomic_DNA"/>
</dbReference>
<keyword evidence="6" id="KW-0393">Immunoglobulin domain</keyword>
<dbReference type="InterPro" id="IPR003599">
    <property type="entry name" value="Ig_sub"/>
</dbReference>
<dbReference type="InterPro" id="IPR013106">
    <property type="entry name" value="Ig_V-set"/>
</dbReference>
<dbReference type="Proteomes" id="UP001274896">
    <property type="component" value="Unassembled WGS sequence"/>
</dbReference>
<dbReference type="GO" id="GO:0016020">
    <property type="term" value="C:membrane"/>
    <property type="evidence" value="ECO:0007669"/>
    <property type="project" value="UniProtKB-SubCell"/>
</dbReference>
<dbReference type="SMART" id="SM00407">
    <property type="entry name" value="IGc1"/>
    <property type="match status" value="1"/>
</dbReference>
<dbReference type="Gene3D" id="2.60.40.10">
    <property type="entry name" value="Immunoglobulins"/>
    <property type="match status" value="3"/>
</dbReference>
<name>A0AAE0R787_9TELE</name>
<dbReference type="PROSITE" id="PS50835">
    <property type="entry name" value="IG_LIKE"/>
    <property type="match status" value="2"/>
</dbReference>
<evidence type="ECO:0000256" key="5">
    <source>
        <dbReference type="ARBA" id="ARBA00023170"/>
    </source>
</evidence>
<proteinExistence type="predicted"/>
<keyword evidence="8" id="KW-0732">Signal</keyword>
<dbReference type="PANTHER" id="PTHR19256">
    <property type="entry name" value="T-CELL RECEPTOR GAMMA CHAIN"/>
    <property type="match status" value="1"/>
</dbReference>
<feature type="transmembrane region" description="Helical" evidence="7">
    <location>
        <begin position="358"/>
        <end position="384"/>
    </location>
</feature>
<dbReference type="PANTHER" id="PTHR19256:SF65">
    <property type="entry name" value="T CELL RECEPTOR GAMMA CONSTANT 1-RELATED"/>
    <property type="match status" value="1"/>
</dbReference>
<dbReference type="InterPro" id="IPR013783">
    <property type="entry name" value="Ig-like_fold"/>
</dbReference>
<keyword evidence="2 7" id="KW-0812">Transmembrane</keyword>